<name>A0ABM1BRN2_LIMPO</name>
<evidence type="ECO:0000313" key="2">
    <source>
        <dbReference type="RefSeq" id="XP_013787341.1"/>
    </source>
</evidence>
<dbReference type="Proteomes" id="UP000694941">
    <property type="component" value="Unplaced"/>
</dbReference>
<reference evidence="2" key="1">
    <citation type="submission" date="2025-08" db="UniProtKB">
        <authorList>
            <consortium name="RefSeq"/>
        </authorList>
    </citation>
    <scope>IDENTIFICATION</scope>
    <source>
        <tissue evidence="2">Muscle</tissue>
    </source>
</reference>
<sequence length="93" mass="10380">MSSVDSAMFVLFLRLEYRYMKLVQSSSSKEGELPSAESCAIDDDDEEQYEDSLSFSDKGNGLLGKFRAIRVGNSKDGDAQFETIHLTKKDTLS</sequence>
<dbReference type="PANTHER" id="PTHR22727">
    <property type="entry name" value="PROTEIN CBG13728"/>
    <property type="match status" value="1"/>
</dbReference>
<dbReference type="InterPro" id="IPR039181">
    <property type="entry name" value="Elapor1/2"/>
</dbReference>
<proteinExistence type="predicted"/>
<keyword evidence="1" id="KW-1185">Reference proteome</keyword>
<dbReference type="RefSeq" id="XP_013787341.1">
    <property type="nucleotide sequence ID" value="XM_013931887.2"/>
</dbReference>
<dbReference type="PANTHER" id="PTHR22727:SF15">
    <property type="entry name" value="MRH DOMAIN-CONTAINING PROTEIN"/>
    <property type="match status" value="1"/>
</dbReference>
<organism evidence="1 2">
    <name type="scientific">Limulus polyphemus</name>
    <name type="common">Atlantic horseshoe crab</name>
    <dbReference type="NCBI Taxonomy" id="6850"/>
    <lineage>
        <taxon>Eukaryota</taxon>
        <taxon>Metazoa</taxon>
        <taxon>Ecdysozoa</taxon>
        <taxon>Arthropoda</taxon>
        <taxon>Chelicerata</taxon>
        <taxon>Merostomata</taxon>
        <taxon>Xiphosura</taxon>
        <taxon>Limulidae</taxon>
        <taxon>Limulus</taxon>
    </lineage>
</organism>
<gene>
    <name evidence="2" type="primary">LOC106471288</name>
</gene>
<accession>A0ABM1BRN2</accession>
<evidence type="ECO:0000313" key="1">
    <source>
        <dbReference type="Proteomes" id="UP000694941"/>
    </source>
</evidence>
<protein>
    <submittedName>
        <fullName evidence="2">UPF0577 protein KIAA1324-like homolog</fullName>
    </submittedName>
</protein>
<dbReference type="GeneID" id="106471288"/>